<feature type="transmembrane region" description="Helical" evidence="8">
    <location>
        <begin position="334"/>
        <end position="352"/>
    </location>
</feature>
<proteinExistence type="inferred from homology"/>
<feature type="transmembrane region" description="Helical" evidence="8">
    <location>
        <begin position="358"/>
        <end position="375"/>
    </location>
</feature>
<organism evidence="10 11">
    <name type="scientific">Candidatus Desulfolinea nitratireducens</name>
    <dbReference type="NCBI Taxonomy" id="2841698"/>
    <lineage>
        <taxon>Bacteria</taxon>
        <taxon>Bacillati</taxon>
        <taxon>Chloroflexota</taxon>
        <taxon>Anaerolineae</taxon>
        <taxon>Anaerolineales</taxon>
        <taxon>Anaerolineales incertae sedis</taxon>
        <taxon>Candidatus Desulfolinea</taxon>
    </lineage>
</organism>
<feature type="domain" description="Major facilitator superfamily (MFS) profile" evidence="9">
    <location>
        <begin position="15"/>
        <end position="472"/>
    </location>
</feature>
<dbReference type="PROSITE" id="PS50850">
    <property type="entry name" value="MFS"/>
    <property type="match status" value="1"/>
</dbReference>
<feature type="transmembrane region" description="Helical" evidence="8">
    <location>
        <begin position="305"/>
        <end position="322"/>
    </location>
</feature>
<comment type="caution">
    <text evidence="10">The sequence shown here is derived from an EMBL/GenBank/DDBJ whole genome shotgun (WGS) entry which is preliminary data.</text>
</comment>
<evidence type="ECO:0000256" key="6">
    <source>
        <dbReference type="ARBA" id="ARBA00022989"/>
    </source>
</evidence>
<feature type="transmembrane region" description="Helical" evidence="8">
    <location>
        <begin position="270"/>
        <end position="293"/>
    </location>
</feature>
<feature type="transmembrane region" description="Helical" evidence="8">
    <location>
        <begin position="167"/>
        <end position="188"/>
    </location>
</feature>
<feature type="transmembrane region" description="Helical" evidence="8">
    <location>
        <begin position="200"/>
        <end position="219"/>
    </location>
</feature>
<keyword evidence="4" id="KW-1003">Cell membrane</keyword>
<evidence type="ECO:0000313" key="10">
    <source>
        <dbReference type="EMBL" id="MBC8334159.1"/>
    </source>
</evidence>
<keyword evidence="3" id="KW-0813">Transport</keyword>
<dbReference type="PANTHER" id="PTHR42718">
    <property type="entry name" value="MAJOR FACILITATOR SUPERFAMILY MULTIDRUG TRANSPORTER MFSC"/>
    <property type="match status" value="1"/>
</dbReference>
<reference evidence="10 11" key="1">
    <citation type="submission" date="2020-08" db="EMBL/GenBank/DDBJ databases">
        <title>Bridging the membrane lipid divide: bacteria of the FCB group superphylum have the potential to synthesize archaeal ether lipids.</title>
        <authorList>
            <person name="Villanueva L."/>
            <person name="Von Meijenfeldt F.A.B."/>
            <person name="Westbye A.B."/>
            <person name="Yadav S."/>
            <person name="Hopmans E.C."/>
            <person name="Dutilh B.E."/>
            <person name="Sinninghe Damste J.S."/>
        </authorList>
    </citation>
    <scope>NUCLEOTIDE SEQUENCE [LARGE SCALE GENOMIC DNA]</scope>
    <source>
        <strain evidence="10">NIOZ-UU36</strain>
    </source>
</reference>
<name>A0A8J6NH91_9CHLR</name>
<gene>
    <name evidence="10" type="ORF">H8E29_02750</name>
</gene>
<feature type="transmembrane region" description="Helical" evidence="8">
    <location>
        <begin position="450"/>
        <end position="468"/>
    </location>
</feature>
<feature type="transmembrane region" description="Helical" evidence="8">
    <location>
        <begin position="231"/>
        <end position="249"/>
    </location>
</feature>
<dbReference type="AlphaFoldDB" id="A0A8J6NH91"/>
<dbReference type="CDD" id="cd17321">
    <property type="entry name" value="MFS_MMR_MDR_like"/>
    <property type="match status" value="1"/>
</dbReference>
<dbReference type="FunFam" id="1.20.1720.10:FF:000021">
    <property type="entry name" value="Drug resistance transporter, EmrB/QacA subfamily"/>
    <property type="match status" value="1"/>
</dbReference>
<dbReference type="InterPro" id="IPR004638">
    <property type="entry name" value="EmrB-like"/>
</dbReference>
<dbReference type="PANTHER" id="PTHR42718:SF9">
    <property type="entry name" value="MAJOR FACILITATOR SUPERFAMILY MULTIDRUG TRANSPORTER MFSC"/>
    <property type="match status" value="1"/>
</dbReference>
<comment type="similarity">
    <text evidence="2">Belongs to the major facilitator superfamily. EmrB family.</text>
</comment>
<feature type="transmembrane region" description="Helical" evidence="8">
    <location>
        <begin position="139"/>
        <end position="161"/>
    </location>
</feature>
<protein>
    <submittedName>
        <fullName evidence="10">MFS transporter</fullName>
    </submittedName>
</protein>
<evidence type="ECO:0000313" key="11">
    <source>
        <dbReference type="Proteomes" id="UP000614469"/>
    </source>
</evidence>
<keyword evidence="7 8" id="KW-0472">Membrane</keyword>
<feature type="transmembrane region" description="Helical" evidence="8">
    <location>
        <begin position="396"/>
        <end position="419"/>
    </location>
</feature>
<dbReference type="Proteomes" id="UP000614469">
    <property type="component" value="Unassembled WGS sequence"/>
</dbReference>
<dbReference type="NCBIfam" id="TIGR00711">
    <property type="entry name" value="efflux_EmrB"/>
    <property type="match status" value="1"/>
</dbReference>
<dbReference type="Gene3D" id="1.20.1250.20">
    <property type="entry name" value="MFS general substrate transporter like domains"/>
    <property type="match status" value="1"/>
</dbReference>
<dbReference type="SUPFAM" id="SSF103473">
    <property type="entry name" value="MFS general substrate transporter"/>
    <property type="match status" value="1"/>
</dbReference>
<evidence type="ECO:0000256" key="5">
    <source>
        <dbReference type="ARBA" id="ARBA00022692"/>
    </source>
</evidence>
<comment type="subcellular location">
    <subcellularLocation>
        <location evidence="1">Cell membrane</location>
        <topology evidence="1">Multi-pass membrane protein</topology>
    </subcellularLocation>
</comment>
<dbReference type="Gene3D" id="1.20.1720.10">
    <property type="entry name" value="Multidrug resistance protein D"/>
    <property type="match status" value="1"/>
</dbReference>
<feature type="transmembrane region" description="Helical" evidence="8">
    <location>
        <begin position="49"/>
        <end position="69"/>
    </location>
</feature>
<feature type="transmembrane region" description="Helical" evidence="8">
    <location>
        <begin position="12"/>
        <end position="37"/>
    </location>
</feature>
<dbReference type="InterPro" id="IPR020846">
    <property type="entry name" value="MFS_dom"/>
</dbReference>
<feature type="transmembrane region" description="Helical" evidence="8">
    <location>
        <begin position="81"/>
        <end position="100"/>
    </location>
</feature>
<evidence type="ECO:0000256" key="1">
    <source>
        <dbReference type="ARBA" id="ARBA00004651"/>
    </source>
</evidence>
<keyword evidence="5 8" id="KW-0812">Transmembrane</keyword>
<accession>A0A8J6NH91</accession>
<evidence type="ECO:0000256" key="7">
    <source>
        <dbReference type="ARBA" id="ARBA00023136"/>
    </source>
</evidence>
<dbReference type="InterPro" id="IPR036259">
    <property type="entry name" value="MFS_trans_sf"/>
</dbReference>
<dbReference type="Pfam" id="PF07690">
    <property type="entry name" value="MFS_1"/>
    <property type="match status" value="1"/>
</dbReference>
<feature type="transmembrane region" description="Helical" evidence="8">
    <location>
        <begin position="106"/>
        <end position="127"/>
    </location>
</feature>
<dbReference type="GO" id="GO:0022857">
    <property type="term" value="F:transmembrane transporter activity"/>
    <property type="evidence" value="ECO:0007669"/>
    <property type="project" value="InterPro"/>
</dbReference>
<evidence type="ECO:0000256" key="8">
    <source>
        <dbReference type="SAM" id="Phobius"/>
    </source>
</evidence>
<keyword evidence="6 8" id="KW-1133">Transmembrane helix</keyword>
<evidence type="ECO:0000256" key="2">
    <source>
        <dbReference type="ARBA" id="ARBA00008537"/>
    </source>
</evidence>
<dbReference type="InterPro" id="IPR011701">
    <property type="entry name" value="MFS"/>
</dbReference>
<evidence type="ECO:0000259" key="9">
    <source>
        <dbReference type="PROSITE" id="PS50850"/>
    </source>
</evidence>
<dbReference type="GO" id="GO:0005886">
    <property type="term" value="C:plasma membrane"/>
    <property type="evidence" value="ECO:0007669"/>
    <property type="project" value="UniProtKB-SubCell"/>
</dbReference>
<dbReference type="PRINTS" id="PR01036">
    <property type="entry name" value="TCRTETB"/>
</dbReference>
<evidence type="ECO:0000256" key="4">
    <source>
        <dbReference type="ARBA" id="ARBA00022475"/>
    </source>
</evidence>
<sequence length="476" mass="50650">MQTSSEVDFSQKWSVLLAVGMGIFLATIDGSIVNIALPTLVSSFQTDFALVQWVVLSYLLTVTTLMLGIGRLADIYGKKPIYTAGFIVFTAGSVLCGLSPTIYTLIGFRIVQGVGAAMIMALGMAIVTEAFPPSERGRALGITGTIVSVGIALGPTLGGLIVKNLSWNWIFFVNLPIGILGTLMVVRYVPAFKPKGGERFDYWGALTLFIALLALLVSLTLGQRNGFGDSTVLLLATVFVLFLTVFILIELRLEQPMLDLRLFKNSLFSVSLVTGFLIFLCLSGSLILMPFYAENVLGYDPQQTGLLMGTVPIALGIIAPISGSLSDRFGSRPITVAGLAVLMIGFLAISSLDAETTTLGYIIRFLPIGIGMGMFQSPNNSAIMGAAPRERLGIASGMLAMTRTLGQVTGIAILGALWAGQAFKYAGTVLPGGATSAPIPAQVLALRDTFMLVSVLIFAALLLSIWGLREEQKQRV</sequence>
<dbReference type="EMBL" id="JACNJN010000051">
    <property type="protein sequence ID" value="MBC8334159.1"/>
    <property type="molecule type" value="Genomic_DNA"/>
</dbReference>
<evidence type="ECO:0000256" key="3">
    <source>
        <dbReference type="ARBA" id="ARBA00022448"/>
    </source>
</evidence>